<evidence type="ECO:0000313" key="6">
    <source>
        <dbReference type="Proteomes" id="UP000824927"/>
    </source>
</evidence>
<dbReference type="PANTHER" id="PTHR10963">
    <property type="entry name" value="GLYCOSYL HYDROLASE-RELATED"/>
    <property type="match status" value="1"/>
</dbReference>
<dbReference type="SUPFAM" id="SSF49899">
    <property type="entry name" value="Concanavalin A-like lectins/glucanases"/>
    <property type="match status" value="1"/>
</dbReference>
<dbReference type="EMBL" id="JAHVKP010000001">
    <property type="protein sequence ID" value="MBY6218389.1"/>
    <property type="molecule type" value="Genomic_DNA"/>
</dbReference>
<dbReference type="Pfam" id="PF00722">
    <property type="entry name" value="Glyco_hydro_16"/>
    <property type="match status" value="1"/>
</dbReference>
<dbReference type="InterPro" id="IPR013320">
    <property type="entry name" value="ConA-like_dom_sf"/>
</dbReference>
<comment type="similarity">
    <text evidence="1">Belongs to the glycosyl hydrolase 16 family.</text>
</comment>
<gene>
    <name evidence="5" type="ORF">KUV31_08540</name>
</gene>
<feature type="compositionally biased region" description="Low complexity" evidence="2">
    <location>
        <begin position="20"/>
        <end position="36"/>
    </location>
</feature>
<proteinExistence type="inferred from homology"/>
<evidence type="ECO:0000256" key="3">
    <source>
        <dbReference type="SAM" id="SignalP"/>
    </source>
</evidence>
<dbReference type="CDD" id="cd08023">
    <property type="entry name" value="GH16_laminarinase_like"/>
    <property type="match status" value="1"/>
</dbReference>
<dbReference type="PROSITE" id="PS51762">
    <property type="entry name" value="GH16_2"/>
    <property type="match status" value="1"/>
</dbReference>
<dbReference type="InterPro" id="IPR050546">
    <property type="entry name" value="Glycosyl_Hydrlase_16"/>
</dbReference>
<evidence type="ECO:0000313" key="5">
    <source>
        <dbReference type="EMBL" id="MBY6218389.1"/>
    </source>
</evidence>
<dbReference type="InterPro" id="IPR000757">
    <property type="entry name" value="Beta-glucanase-like"/>
</dbReference>
<dbReference type="AlphaFoldDB" id="A0A9Q3S1D9"/>
<feature type="signal peptide" evidence="3">
    <location>
        <begin position="1"/>
        <end position="17"/>
    </location>
</feature>
<accession>A0A9Q3S1D9</accession>
<dbReference type="GO" id="GO:0004553">
    <property type="term" value="F:hydrolase activity, hydrolyzing O-glycosyl compounds"/>
    <property type="evidence" value="ECO:0007669"/>
    <property type="project" value="InterPro"/>
</dbReference>
<dbReference type="PROSITE" id="PS51257">
    <property type="entry name" value="PROKAR_LIPOPROTEIN"/>
    <property type="match status" value="1"/>
</dbReference>
<dbReference type="Gene3D" id="2.60.120.200">
    <property type="match status" value="1"/>
</dbReference>
<organism evidence="5 6">
    <name type="scientific">Qipengyuania aquimaris</name>
    <dbReference type="NCBI Taxonomy" id="255984"/>
    <lineage>
        <taxon>Bacteria</taxon>
        <taxon>Pseudomonadati</taxon>
        <taxon>Pseudomonadota</taxon>
        <taxon>Alphaproteobacteria</taxon>
        <taxon>Sphingomonadales</taxon>
        <taxon>Erythrobacteraceae</taxon>
        <taxon>Qipengyuania</taxon>
    </lineage>
</organism>
<evidence type="ECO:0000259" key="4">
    <source>
        <dbReference type="PROSITE" id="PS51762"/>
    </source>
</evidence>
<keyword evidence="3" id="KW-0732">Signal</keyword>
<name>A0A9Q3S1D9_9SPHN</name>
<feature type="chain" id="PRO_5040123508" evidence="3">
    <location>
        <begin position="18"/>
        <end position="310"/>
    </location>
</feature>
<feature type="domain" description="GH16" evidence="4">
    <location>
        <begin position="38"/>
        <end position="310"/>
    </location>
</feature>
<feature type="region of interest" description="Disordered" evidence="2">
    <location>
        <begin position="20"/>
        <end position="51"/>
    </location>
</feature>
<dbReference type="Proteomes" id="UP000824927">
    <property type="component" value="Unassembled WGS sequence"/>
</dbReference>
<protein>
    <submittedName>
        <fullName evidence="5">Glycoside hydrolase family 16 protein</fullName>
    </submittedName>
</protein>
<keyword evidence="5" id="KW-0378">Hydrolase</keyword>
<reference evidence="5" key="1">
    <citation type="submission" date="2021-06" db="EMBL/GenBank/DDBJ databases">
        <title>50 bacteria genomes isolated from Dapeng, Shenzhen, China.</title>
        <authorList>
            <person name="Zheng W."/>
            <person name="Yu S."/>
            <person name="Huang Y."/>
        </authorList>
    </citation>
    <scope>NUCLEOTIDE SEQUENCE</scope>
    <source>
        <strain evidence="5">DP4N28-2</strain>
    </source>
</reference>
<evidence type="ECO:0000256" key="1">
    <source>
        <dbReference type="ARBA" id="ARBA00006865"/>
    </source>
</evidence>
<evidence type="ECO:0000256" key="2">
    <source>
        <dbReference type="SAM" id="MobiDB-lite"/>
    </source>
</evidence>
<sequence length="310" mass="34044">MNARAFSALAAGTLTLAACGGSSGSTSPATGGTVTPTPSPSPAPTPTPSPTTFDTLVFEEQFANGSLDRSIWNVEGPAFWVNNEQQAYIDSADTIHFGPVTGAEDGQALILKPHWREGFATPTGRTTDFVSGRINTADKYDVTYAKVSARIRMPDARGAWPAFWMLGYGSWPDAGETDIMEYVGEKDWTSSALHGPGYSGDTPIAERQTFPSGEDVTGWHVYSVERRDLDLRFFVDDREFYRVTKADVEQYGPWRFDRAQYIILNFALGGTYPQGVNNVTSPYPGLPQSTVDRIKAGEIQMEVDWVRVWE</sequence>
<dbReference type="PANTHER" id="PTHR10963:SF60">
    <property type="entry name" value="GRAM-NEGATIVE BACTERIA-BINDING PROTEIN 1-RELATED"/>
    <property type="match status" value="1"/>
</dbReference>
<dbReference type="GO" id="GO:0005975">
    <property type="term" value="P:carbohydrate metabolic process"/>
    <property type="evidence" value="ECO:0007669"/>
    <property type="project" value="InterPro"/>
</dbReference>
<comment type="caution">
    <text evidence="5">The sequence shown here is derived from an EMBL/GenBank/DDBJ whole genome shotgun (WGS) entry which is preliminary data.</text>
</comment>
<feature type="compositionally biased region" description="Pro residues" evidence="2">
    <location>
        <begin position="37"/>
        <end position="49"/>
    </location>
</feature>